<dbReference type="Gene3D" id="3.40.710.10">
    <property type="entry name" value="DD-peptidase/beta-lactamase superfamily"/>
    <property type="match status" value="1"/>
</dbReference>
<dbReference type="SUPFAM" id="SSF56601">
    <property type="entry name" value="beta-lactamase/transpeptidase-like"/>
    <property type="match status" value="1"/>
</dbReference>
<dbReference type="EMBL" id="JACSPW010000017">
    <property type="protein sequence ID" value="MBD8034479.1"/>
    <property type="molecule type" value="Genomic_DNA"/>
</dbReference>
<evidence type="ECO:0000259" key="1">
    <source>
        <dbReference type="Pfam" id="PF13354"/>
    </source>
</evidence>
<gene>
    <name evidence="2" type="ORF">H9632_15520</name>
</gene>
<comment type="caution">
    <text evidence="2">The sequence shown here is derived from an EMBL/GenBank/DDBJ whole genome shotgun (WGS) entry which is preliminary data.</text>
</comment>
<protein>
    <submittedName>
        <fullName evidence="2">Serine hydrolase</fullName>
    </submittedName>
</protein>
<evidence type="ECO:0000313" key="2">
    <source>
        <dbReference type="EMBL" id="MBD8034479.1"/>
    </source>
</evidence>
<keyword evidence="3" id="KW-1185">Reference proteome</keyword>
<dbReference type="Pfam" id="PF13354">
    <property type="entry name" value="Beta-lactamase2"/>
    <property type="match status" value="1"/>
</dbReference>
<dbReference type="PANTHER" id="PTHR35333">
    <property type="entry name" value="BETA-LACTAMASE"/>
    <property type="match status" value="1"/>
</dbReference>
<reference evidence="2 3" key="1">
    <citation type="submission" date="2020-08" db="EMBL/GenBank/DDBJ databases">
        <title>A Genomic Blueprint of the Chicken Gut Microbiome.</title>
        <authorList>
            <person name="Gilroy R."/>
            <person name="Ravi A."/>
            <person name="Getino M."/>
            <person name="Pursley I."/>
            <person name="Horton D.L."/>
            <person name="Alikhan N.-F."/>
            <person name="Baker D."/>
            <person name="Gharbi K."/>
            <person name="Hall N."/>
            <person name="Watson M."/>
            <person name="Adriaenssens E.M."/>
            <person name="Foster-Nyarko E."/>
            <person name="Jarju S."/>
            <person name="Secka A."/>
            <person name="Antonio M."/>
            <person name="Oren A."/>
            <person name="Chaudhuri R."/>
            <person name="La Ragione R.M."/>
            <person name="Hildebrand F."/>
            <person name="Pallen M.J."/>
        </authorList>
    </citation>
    <scope>NUCLEOTIDE SEQUENCE [LARGE SCALE GENOMIC DNA]</scope>
    <source>
        <strain evidence="2 3">Sa1YVA6</strain>
    </source>
</reference>
<evidence type="ECO:0000313" key="3">
    <source>
        <dbReference type="Proteomes" id="UP000600565"/>
    </source>
</evidence>
<dbReference type="RefSeq" id="WP_191704977.1">
    <property type="nucleotide sequence ID" value="NZ_JACSPW010000017.1"/>
</dbReference>
<accession>A0ABR8XRJ1</accession>
<sequence length="255" mass="29410">MKNQIEKLIEQCPYKVHIVVEDYKTSSPAFQLREQEVFSSASIIKVPILMAILVHLQKTNGDLQQIVEIADENVVDFSVLTEQEQTSATLYELLLWMIITSDNTATNVCIDFLGMDTLNNYFNEFGLKNTRVQRKMMDFQRQKLGMDNVTNASDIQRLFQQIYEGHLLSKKWNDIAIDILCRQRSHESLKRYIVDHVKMAHKTGGLDTVDHDAGIVFTKECDYFIGVFISEVEDNDKAKQYIGAISKVVYDHFTK</sequence>
<organism evidence="2 3">
    <name type="scientific">Solibacillus merdavium</name>
    <dbReference type="NCBI Taxonomy" id="2762218"/>
    <lineage>
        <taxon>Bacteria</taxon>
        <taxon>Bacillati</taxon>
        <taxon>Bacillota</taxon>
        <taxon>Bacilli</taxon>
        <taxon>Bacillales</taxon>
        <taxon>Caryophanaceae</taxon>
        <taxon>Solibacillus</taxon>
    </lineage>
</organism>
<dbReference type="InterPro" id="IPR045155">
    <property type="entry name" value="Beta-lactam_cat"/>
</dbReference>
<name>A0ABR8XRJ1_9BACL</name>
<feature type="domain" description="Beta-lactamase class A catalytic" evidence="1">
    <location>
        <begin position="18"/>
        <end position="228"/>
    </location>
</feature>
<proteinExistence type="predicted"/>
<dbReference type="InterPro" id="IPR000871">
    <property type="entry name" value="Beta-lactam_class-A"/>
</dbReference>
<keyword evidence="2" id="KW-0378">Hydrolase</keyword>
<dbReference type="GO" id="GO:0016787">
    <property type="term" value="F:hydrolase activity"/>
    <property type="evidence" value="ECO:0007669"/>
    <property type="project" value="UniProtKB-KW"/>
</dbReference>
<dbReference type="Proteomes" id="UP000600565">
    <property type="component" value="Unassembled WGS sequence"/>
</dbReference>
<dbReference type="InterPro" id="IPR012338">
    <property type="entry name" value="Beta-lactam/transpept-like"/>
</dbReference>
<dbReference type="PANTHER" id="PTHR35333:SF3">
    <property type="entry name" value="BETA-LACTAMASE-TYPE TRANSPEPTIDASE FOLD CONTAINING PROTEIN"/>
    <property type="match status" value="1"/>
</dbReference>